<keyword evidence="1" id="KW-0472">Membrane</keyword>
<keyword evidence="1" id="KW-0812">Transmembrane</keyword>
<accession>A0A937AE83</accession>
<feature type="transmembrane region" description="Helical" evidence="1">
    <location>
        <begin position="323"/>
        <end position="345"/>
    </location>
</feature>
<evidence type="ECO:0000313" key="2">
    <source>
        <dbReference type="EMBL" id="MBL0764633.1"/>
    </source>
</evidence>
<organism evidence="2 3">
    <name type="scientific">Marivirga atlantica</name>
    <dbReference type="NCBI Taxonomy" id="1548457"/>
    <lineage>
        <taxon>Bacteria</taxon>
        <taxon>Pseudomonadati</taxon>
        <taxon>Bacteroidota</taxon>
        <taxon>Cytophagia</taxon>
        <taxon>Cytophagales</taxon>
        <taxon>Marivirgaceae</taxon>
        <taxon>Marivirga</taxon>
    </lineage>
</organism>
<keyword evidence="1" id="KW-1133">Transmembrane helix</keyword>
<evidence type="ECO:0000256" key="1">
    <source>
        <dbReference type="SAM" id="Phobius"/>
    </source>
</evidence>
<keyword evidence="3" id="KW-1185">Reference proteome</keyword>
<protein>
    <submittedName>
        <fullName evidence="2">Uncharacterized protein</fullName>
    </submittedName>
</protein>
<feature type="transmembrane region" description="Helical" evidence="1">
    <location>
        <begin position="242"/>
        <end position="263"/>
    </location>
</feature>
<feature type="transmembrane region" description="Helical" evidence="1">
    <location>
        <begin position="212"/>
        <end position="230"/>
    </location>
</feature>
<sequence>MIFLAYLILVALLVLFQKYNAKREFKVFYSYLGLKIIAVLAVSWLYKSYYQGTGDMFVFFDNASAWYKQFQNGSIGFLQWIGFEASEAAAHILPLEERSRFFTIFLSLLMPLAQGDFMLLSFIITAISVIPTWLLVKELKRTGIKSWLIYASILFVPSILFWTSGILKETLMLGLMASIGCSYLNWKTSKGILPIIILLVSTILLWKLKYYVPILLLPLLGLAELFTANYKLLQRLSFEKKVMLFLGLMLVSIAAVSLLHPVFNSGLFFDLVRKSYESILSSKAGSNFTFIDYSDNMQFVIFNAPYAFFTGLFRPFLWEVNTVISGLVGAEQFMFTVTTAFAIFSIFKIDLPENERFWIISGFIYIAAMATIISLSTPNFGSLVRYRVAYMPIAWLLNLYLINKYLSVRK</sequence>
<comment type="caution">
    <text evidence="2">The sequence shown here is derived from an EMBL/GenBank/DDBJ whole genome shotgun (WGS) entry which is preliminary data.</text>
</comment>
<gene>
    <name evidence="2" type="ORF">JKP34_05180</name>
</gene>
<dbReference type="RefSeq" id="WP_201918387.1">
    <property type="nucleotide sequence ID" value="NZ_JAERQG010000001.1"/>
</dbReference>
<evidence type="ECO:0000313" key="3">
    <source>
        <dbReference type="Proteomes" id="UP000642920"/>
    </source>
</evidence>
<dbReference type="Proteomes" id="UP000642920">
    <property type="component" value="Unassembled WGS sequence"/>
</dbReference>
<feature type="transmembrane region" description="Helical" evidence="1">
    <location>
        <begin position="188"/>
        <end position="206"/>
    </location>
</feature>
<feature type="transmembrane region" description="Helical" evidence="1">
    <location>
        <begin position="117"/>
        <end position="135"/>
    </location>
</feature>
<feature type="transmembrane region" description="Helical" evidence="1">
    <location>
        <begin position="27"/>
        <end position="46"/>
    </location>
</feature>
<feature type="transmembrane region" description="Helical" evidence="1">
    <location>
        <begin position="147"/>
        <end position="167"/>
    </location>
</feature>
<feature type="transmembrane region" description="Helical" evidence="1">
    <location>
        <begin position="388"/>
        <end position="406"/>
    </location>
</feature>
<feature type="transmembrane region" description="Helical" evidence="1">
    <location>
        <begin position="357"/>
        <end position="376"/>
    </location>
</feature>
<dbReference type="EMBL" id="JAERQG010000001">
    <property type="protein sequence ID" value="MBL0764633.1"/>
    <property type="molecule type" value="Genomic_DNA"/>
</dbReference>
<dbReference type="AlphaFoldDB" id="A0A937AE83"/>
<name>A0A937AE83_9BACT</name>
<reference evidence="2" key="1">
    <citation type="submission" date="2021-01" db="EMBL/GenBank/DDBJ databases">
        <title>Marivirga sp. nov., isolated from intertidal surface sediments.</title>
        <authorList>
            <person name="Zhang M."/>
        </authorList>
    </citation>
    <scope>NUCLEOTIDE SEQUENCE</scope>
    <source>
        <strain evidence="2">SM1354</strain>
    </source>
</reference>
<proteinExistence type="predicted"/>